<dbReference type="Gene3D" id="3.40.190.10">
    <property type="entry name" value="Periplasmic binding protein-like II"/>
    <property type="match status" value="2"/>
</dbReference>
<evidence type="ECO:0000313" key="8">
    <source>
        <dbReference type="Proteomes" id="UP000019063"/>
    </source>
</evidence>
<dbReference type="GO" id="GO:0015888">
    <property type="term" value="P:thiamine transport"/>
    <property type="evidence" value="ECO:0007669"/>
    <property type="project" value="InterPro"/>
</dbReference>
<comment type="caution">
    <text evidence="7">The sequence shown here is derived from an EMBL/GenBank/DDBJ whole genome shotgun (WGS) entry which is preliminary data.</text>
</comment>
<dbReference type="SUPFAM" id="SSF53850">
    <property type="entry name" value="Periplasmic binding protein-like II"/>
    <property type="match status" value="1"/>
</dbReference>
<dbReference type="PANTHER" id="PTHR30006:SF3">
    <property type="entry name" value="THIAMINE-BINDING PERIPLASMIC PROTEIN"/>
    <property type="match status" value="1"/>
</dbReference>
<dbReference type="NCBIfam" id="TIGR01254">
    <property type="entry name" value="sfuA"/>
    <property type="match status" value="1"/>
</dbReference>
<dbReference type="GO" id="GO:0030975">
    <property type="term" value="F:thiamine binding"/>
    <property type="evidence" value="ECO:0007669"/>
    <property type="project" value="InterPro"/>
</dbReference>
<evidence type="ECO:0000256" key="5">
    <source>
        <dbReference type="ARBA" id="ARBA00022764"/>
    </source>
</evidence>
<dbReference type="EMBL" id="AQQW01000009">
    <property type="protein sequence ID" value="ETW11851.1"/>
    <property type="molecule type" value="Genomic_DNA"/>
</dbReference>
<dbReference type="InterPro" id="IPR005948">
    <property type="entry name" value="ThiB-like"/>
</dbReference>
<evidence type="ECO:0000256" key="1">
    <source>
        <dbReference type="ARBA" id="ARBA00004418"/>
    </source>
</evidence>
<feature type="signal peptide" evidence="6">
    <location>
        <begin position="1"/>
        <end position="24"/>
    </location>
</feature>
<organism evidence="7 8">
    <name type="scientific">Roseivivax marinus</name>
    <dbReference type="NCBI Taxonomy" id="1379903"/>
    <lineage>
        <taxon>Bacteria</taxon>
        <taxon>Pseudomonadati</taxon>
        <taxon>Pseudomonadota</taxon>
        <taxon>Alphaproteobacteria</taxon>
        <taxon>Rhodobacterales</taxon>
        <taxon>Roseobacteraceae</taxon>
        <taxon>Roseivivax</taxon>
    </lineage>
</organism>
<dbReference type="Proteomes" id="UP000019063">
    <property type="component" value="Unassembled WGS sequence"/>
</dbReference>
<dbReference type="STRING" id="1379903.ATO8_14332"/>
<keyword evidence="3" id="KW-0813">Transport</keyword>
<dbReference type="GO" id="GO:0030288">
    <property type="term" value="C:outer membrane-bounded periplasmic space"/>
    <property type="evidence" value="ECO:0007669"/>
    <property type="project" value="TreeGrafter"/>
</dbReference>
<gene>
    <name evidence="7" type="ORF">ATO8_14332</name>
</gene>
<evidence type="ECO:0000256" key="2">
    <source>
        <dbReference type="ARBA" id="ARBA00008520"/>
    </source>
</evidence>
<dbReference type="AlphaFoldDB" id="W4HI69"/>
<evidence type="ECO:0000256" key="3">
    <source>
        <dbReference type="ARBA" id="ARBA00022448"/>
    </source>
</evidence>
<evidence type="ECO:0000256" key="4">
    <source>
        <dbReference type="ARBA" id="ARBA00022729"/>
    </source>
</evidence>
<comment type="subcellular location">
    <subcellularLocation>
        <location evidence="1">Periplasm</location>
    </subcellularLocation>
</comment>
<name>W4HI69_9RHOB</name>
<dbReference type="PATRIC" id="fig|1317118.6.peg.2947"/>
<comment type="similarity">
    <text evidence="2">Belongs to the bacterial solute-binding protein 1 family.</text>
</comment>
<evidence type="ECO:0000313" key="7">
    <source>
        <dbReference type="EMBL" id="ETW11851.1"/>
    </source>
</evidence>
<proteinExistence type="inferred from homology"/>
<feature type="chain" id="PRO_5004841888" evidence="6">
    <location>
        <begin position="25"/>
        <end position="334"/>
    </location>
</feature>
<keyword evidence="4 6" id="KW-0732">Signal</keyword>
<protein>
    <submittedName>
        <fullName evidence="7">Thiamin ABC transporter substrate-binding protein</fullName>
    </submittedName>
</protein>
<evidence type="ECO:0000256" key="6">
    <source>
        <dbReference type="SAM" id="SignalP"/>
    </source>
</evidence>
<dbReference type="InterPro" id="IPR006059">
    <property type="entry name" value="SBP"/>
</dbReference>
<dbReference type="eggNOG" id="COG4143">
    <property type="taxonomic scope" value="Bacteria"/>
</dbReference>
<sequence>MNATTPLAAATTLALSALGTVAAAQEDRPVLTVYAGDYVASEWGPGPRIEEMFEARCDCDLQFSTGDLLPRLMLEGERTDADIVFGLNTDVTRKARDSGLFAPHGQDTSDLTLPVDWTDDTFLPYNYGHTAFVYDTDRVTEPPESFDALLEAPDDLSIVIQDPRTSISGLAMALWVDAVYGDEAQAAWEALAPKILTVTKGWSESYGLFTDGEADMVLSYTTSPAYHLIAEDDDTVKAAIFPEGHYFMVELVARTSTTDVPELADEFLSFVLSEDFQSMIATGNWSIPAKLPREKWPEGFQALELPDEVLFYDEDEAAARREEAIEAWRRGLSQ</sequence>
<accession>W4HI69</accession>
<keyword evidence="8" id="KW-1185">Reference proteome</keyword>
<dbReference type="GO" id="GO:0030976">
    <property type="term" value="F:thiamine pyrophosphate binding"/>
    <property type="evidence" value="ECO:0007669"/>
    <property type="project" value="TreeGrafter"/>
</dbReference>
<reference evidence="7 8" key="1">
    <citation type="journal article" date="2014" name="Antonie Van Leeuwenhoek">
        <title>Roseivivax atlanticus sp. nov., isolated from surface seawater of the Atlantic Ocean.</title>
        <authorList>
            <person name="Li G."/>
            <person name="Lai Q."/>
            <person name="Liu X."/>
            <person name="Sun F."/>
            <person name="Shao Z."/>
        </authorList>
    </citation>
    <scope>NUCLEOTIDE SEQUENCE [LARGE SCALE GENOMIC DNA]</scope>
    <source>
        <strain evidence="7 8">22II-s10s</strain>
    </source>
</reference>
<dbReference type="RefSeq" id="WP_043845379.1">
    <property type="nucleotide sequence ID" value="NZ_AQQW01000009.1"/>
</dbReference>
<keyword evidence="5" id="KW-0574">Periplasm</keyword>
<dbReference type="Pfam" id="PF13416">
    <property type="entry name" value="SBP_bac_8"/>
    <property type="match status" value="1"/>
</dbReference>
<dbReference type="PANTHER" id="PTHR30006">
    <property type="entry name" value="THIAMINE-BINDING PERIPLASMIC PROTEIN-RELATED"/>
    <property type="match status" value="1"/>
</dbReference>